<dbReference type="PANTHER" id="PTHR42940">
    <property type="entry name" value="ALCOHOL DEHYDROGENASE 1-RELATED"/>
    <property type="match status" value="1"/>
</dbReference>
<gene>
    <name evidence="9" type="ORF">PQR63_16420</name>
</gene>
<dbReference type="CDD" id="cd08297">
    <property type="entry name" value="CAD3"/>
    <property type="match status" value="1"/>
</dbReference>
<keyword evidence="6" id="KW-0560">Oxidoreductase</keyword>
<evidence type="ECO:0000256" key="1">
    <source>
        <dbReference type="ARBA" id="ARBA00001947"/>
    </source>
</evidence>
<evidence type="ECO:0000256" key="4">
    <source>
        <dbReference type="ARBA" id="ARBA00022723"/>
    </source>
</evidence>
<dbReference type="EC" id="1.1.1.1" evidence="3"/>
<dbReference type="EMBL" id="JAQQFR010000010">
    <property type="protein sequence ID" value="MFL9879987.1"/>
    <property type="molecule type" value="Genomic_DNA"/>
</dbReference>
<evidence type="ECO:0000256" key="6">
    <source>
        <dbReference type="ARBA" id="ARBA00023002"/>
    </source>
</evidence>
<dbReference type="Gene3D" id="3.40.50.720">
    <property type="entry name" value="NAD(P)-binding Rossmann-like Domain"/>
    <property type="match status" value="1"/>
</dbReference>
<dbReference type="Proteomes" id="UP001629214">
    <property type="component" value="Unassembled WGS sequence"/>
</dbReference>
<dbReference type="SUPFAM" id="SSF50129">
    <property type="entry name" value="GroES-like"/>
    <property type="match status" value="1"/>
</dbReference>
<comment type="cofactor">
    <cofactor evidence="1 7">
        <name>Zn(2+)</name>
        <dbReference type="ChEBI" id="CHEBI:29105"/>
    </cofactor>
</comment>
<organism evidence="9 10">
    <name type="scientific">Herbaspirillum rhizosphaerae</name>
    <dbReference type="NCBI Taxonomy" id="346179"/>
    <lineage>
        <taxon>Bacteria</taxon>
        <taxon>Pseudomonadati</taxon>
        <taxon>Pseudomonadota</taxon>
        <taxon>Betaproteobacteria</taxon>
        <taxon>Burkholderiales</taxon>
        <taxon>Oxalobacteraceae</taxon>
        <taxon>Herbaspirillum</taxon>
    </lineage>
</organism>
<dbReference type="Pfam" id="PF00107">
    <property type="entry name" value="ADH_zinc_N"/>
    <property type="match status" value="1"/>
</dbReference>
<evidence type="ECO:0000313" key="10">
    <source>
        <dbReference type="Proteomes" id="UP001629214"/>
    </source>
</evidence>
<keyword evidence="10" id="KW-1185">Reference proteome</keyword>
<dbReference type="InterPro" id="IPR013149">
    <property type="entry name" value="ADH-like_C"/>
</dbReference>
<dbReference type="RefSeq" id="WP_408169069.1">
    <property type="nucleotide sequence ID" value="NZ_JAQQFR010000010.1"/>
</dbReference>
<dbReference type="SUPFAM" id="SSF51735">
    <property type="entry name" value="NAD(P)-binding Rossmann-fold domains"/>
    <property type="match status" value="1"/>
</dbReference>
<evidence type="ECO:0000256" key="3">
    <source>
        <dbReference type="ARBA" id="ARBA00013190"/>
    </source>
</evidence>
<dbReference type="InterPro" id="IPR036291">
    <property type="entry name" value="NAD(P)-bd_dom_sf"/>
</dbReference>
<dbReference type="InterPro" id="IPR013154">
    <property type="entry name" value="ADH-like_N"/>
</dbReference>
<dbReference type="InterPro" id="IPR002328">
    <property type="entry name" value="ADH_Zn_CS"/>
</dbReference>
<keyword evidence="5 7" id="KW-0862">Zinc</keyword>
<name>A0ABW8ZA14_9BURK</name>
<accession>A0ABW8ZA14</accession>
<reference evidence="9 10" key="1">
    <citation type="journal article" date="2024" name="Chem. Sci.">
        <title>Discovery of megapolipeptins by genome mining of a Burkholderiales bacteria collection.</title>
        <authorList>
            <person name="Paulo B.S."/>
            <person name="Recchia M.J.J."/>
            <person name="Lee S."/>
            <person name="Fergusson C.H."/>
            <person name="Romanowski S.B."/>
            <person name="Hernandez A."/>
            <person name="Krull N."/>
            <person name="Liu D.Y."/>
            <person name="Cavanagh H."/>
            <person name="Bos A."/>
            <person name="Gray C.A."/>
            <person name="Murphy B.T."/>
            <person name="Linington R.G."/>
            <person name="Eustaquio A.S."/>
        </authorList>
    </citation>
    <scope>NUCLEOTIDE SEQUENCE [LARGE SCALE GENOMIC DNA]</scope>
    <source>
        <strain evidence="9 10">RL21-008-BIB-B</strain>
    </source>
</reference>
<dbReference type="PANTHER" id="PTHR42940:SF8">
    <property type="entry name" value="VACUOLAR PROTEIN SORTING-ASSOCIATED PROTEIN 11"/>
    <property type="match status" value="1"/>
</dbReference>
<keyword evidence="4 7" id="KW-0479">Metal-binding</keyword>
<feature type="domain" description="Enoyl reductase (ER)" evidence="8">
    <location>
        <begin position="14"/>
        <end position="339"/>
    </location>
</feature>
<dbReference type="InterPro" id="IPR011032">
    <property type="entry name" value="GroES-like_sf"/>
</dbReference>
<evidence type="ECO:0000256" key="2">
    <source>
        <dbReference type="ARBA" id="ARBA00008072"/>
    </source>
</evidence>
<dbReference type="SMART" id="SM00829">
    <property type="entry name" value="PKS_ER"/>
    <property type="match status" value="1"/>
</dbReference>
<proteinExistence type="inferred from homology"/>
<protein>
    <recommendedName>
        <fullName evidence="3">alcohol dehydrogenase</fullName>
        <ecNumber evidence="3">1.1.1.1</ecNumber>
    </recommendedName>
</protein>
<comment type="similarity">
    <text evidence="2 7">Belongs to the zinc-containing alcohol dehydrogenase family.</text>
</comment>
<dbReference type="PROSITE" id="PS00059">
    <property type="entry name" value="ADH_ZINC"/>
    <property type="match status" value="1"/>
</dbReference>
<evidence type="ECO:0000256" key="5">
    <source>
        <dbReference type="ARBA" id="ARBA00022833"/>
    </source>
</evidence>
<dbReference type="Gene3D" id="3.90.180.10">
    <property type="entry name" value="Medium-chain alcohol dehydrogenases, catalytic domain"/>
    <property type="match status" value="1"/>
</dbReference>
<dbReference type="Pfam" id="PF08240">
    <property type="entry name" value="ADH_N"/>
    <property type="match status" value="1"/>
</dbReference>
<evidence type="ECO:0000259" key="8">
    <source>
        <dbReference type="SMART" id="SM00829"/>
    </source>
</evidence>
<sequence length="342" mass="35791">MKNTMQAAVVEQFGKPLVIKEIPLPSPGPGQILVKTEACGVCHTDLHAARGDWPVKPALPFVPGHEGIGVVVGIGAGVTEVNMGDRVGVPWLYSACGHCEHCLAAWETVCAEAEFGGYTKNGGFAEYILADPRYVAHIPAGLSATSAAPIICAGVTSYKGIKECKAQPGEWLAVSGIGGLGHLAVQYGKAMGLRVCAIDIDDDKLEHARLLGAEAVINARVGDPVARLREITGGGAHGVLITAPSLEAFHQGVAMTRKRGTCVLVGLPPGEFPTPLFDVVANCITIRGSFVGTRKDMAEALAFAAAGKVKADIELQPLASINHVFERLEHGDVPSRVVLTFV</sequence>
<evidence type="ECO:0000256" key="7">
    <source>
        <dbReference type="RuleBase" id="RU361277"/>
    </source>
</evidence>
<evidence type="ECO:0000313" key="9">
    <source>
        <dbReference type="EMBL" id="MFL9879987.1"/>
    </source>
</evidence>
<dbReference type="InterPro" id="IPR020843">
    <property type="entry name" value="ER"/>
</dbReference>
<comment type="caution">
    <text evidence="9">The sequence shown here is derived from an EMBL/GenBank/DDBJ whole genome shotgun (WGS) entry which is preliminary data.</text>
</comment>